<feature type="region of interest" description="Disordered" evidence="1">
    <location>
        <begin position="183"/>
        <end position="274"/>
    </location>
</feature>
<dbReference type="GeneID" id="19462621"/>
<dbReference type="Proteomes" id="UP000016922">
    <property type="component" value="Unassembled WGS sequence"/>
</dbReference>
<sequence>MEPPRLVRKSSCLGFDSRYEDPAIVKFNADILRQKLLEVNGPPVWLTPDELYIKVKYAGMKPWEIPMTPTPPDTPSGSSSPIQPLQKSIEEDRDPNLPTPRPYDSPPNIYYRGDSYPLPLDRPVSRPLPQATILPKKTDSDYEYELLTVSQQPSIWHDYPIEAHLEWYERECISLPDGYVKPEQKRAAERQTVHEQHSQKSEQKEKTTSSKQNSQHSSRRTKRKQKPLVLSETSTNHIRKRPCHHMTTRSRDGSISPNASYQKVERSQHEMAKT</sequence>
<name>S3D0A5_GLAL2</name>
<evidence type="ECO:0000256" key="1">
    <source>
        <dbReference type="SAM" id="MobiDB-lite"/>
    </source>
</evidence>
<feature type="compositionally biased region" description="Basic residues" evidence="1">
    <location>
        <begin position="217"/>
        <end position="226"/>
    </location>
</feature>
<evidence type="ECO:0000313" key="3">
    <source>
        <dbReference type="Proteomes" id="UP000016922"/>
    </source>
</evidence>
<proteinExistence type="predicted"/>
<feature type="compositionally biased region" description="Basic residues" evidence="1">
    <location>
        <begin position="237"/>
        <end position="248"/>
    </location>
</feature>
<dbReference type="KEGG" id="glz:GLAREA_03566"/>
<dbReference type="EMBL" id="KE145363">
    <property type="protein sequence ID" value="EPE30599.1"/>
    <property type="molecule type" value="Genomic_DNA"/>
</dbReference>
<keyword evidence="3" id="KW-1185">Reference proteome</keyword>
<feature type="compositionally biased region" description="Basic and acidic residues" evidence="1">
    <location>
        <begin position="263"/>
        <end position="274"/>
    </location>
</feature>
<feature type="compositionally biased region" description="Basic and acidic residues" evidence="1">
    <location>
        <begin position="183"/>
        <end position="208"/>
    </location>
</feature>
<dbReference type="RefSeq" id="XP_008082010.1">
    <property type="nucleotide sequence ID" value="XM_008083819.1"/>
</dbReference>
<accession>S3D0A5</accession>
<protein>
    <submittedName>
        <fullName evidence="2">Uncharacterized protein</fullName>
    </submittedName>
</protein>
<dbReference type="AlphaFoldDB" id="S3D0A5"/>
<feature type="region of interest" description="Disordered" evidence="1">
    <location>
        <begin position="66"/>
        <end position="114"/>
    </location>
</feature>
<gene>
    <name evidence="2" type="ORF">GLAREA_03566</name>
</gene>
<reference evidence="2 3" key="1">
    <citation type="journal article" date="2013" name="BMC Genomics">
        <title>Genomics-driven discovery of the pneumocandin biosynthetic gene cluster in the fungus Glarea lozoyensis.</title>
        <authorList>
            <person name="Chen L."/>
            <person name="Yue Q."/>
            <person name="Zhang X."/>
            <person name="Xiang M."/>
            <person name="Wang C."/>
            <person name="Li S."/>
            <person name="Che Y."/>
            <person name="Ortiz-Lopez F.J."/>
            <person name="Bills G.F."/>
            <person name="Liu X."/>
            <person name="An Z."/>
        </authorList>
    </citation>
    <scope>NUCLEOTIDE SEQUENCE [LARGE SCALE GENOMIC DNA]</scope>
    <source>
        <strain evidence="3">ATCC 20868 / MF5171</strain>
    </source>
</reference>
<dbReference type="HOGENOM" id="CLU_1015817_0_0_1"/>
<organism evidence="2 3">
    <name type="scientific">Glarea lozoyensis (strain ATCC 20868 / MF5171)</name>
    <dbReference type="NCBI Taxonomy" id="1116229"/>
    <lineage>
        <taxon>Eukaryota</taxon>
        <taxon>Fungi</taxon>
        <taxon>Dikarya</taxon>
        <taxon>Ascomycota</taxon>
        <taxon>Pezizomycotina</taxon>
        <taxon>Leotiomycetes</taxon>
        <taxon>Helotiales</taxon>
        <taxon>Helotiaceae</taxon>
        <taxon>Glarea</taxon>
    </lineage>
</organism>
<evidence type="ECO:0000313" key="2">
    <source>
        <dbReference type="EMBL" id="EPE30599.1"/>
    </source>
</evidence>